<organism evidence="8">
    <name type="scientific">Fagus sylvatica</name>
    <name type="common">Beechnut</name>
    <dbReference type="NCBI Taxonomy" id="28930"/>
    <lineage>
        <taxon>Eukaryota</taxon>
        <taxon>Viridiplantae</taxon>
        <taxon>Streptophyta</taxon>
        <taxon>Embryophyta</taxon>
        <taxon>Tracheophyta</taxon>
        <taxon>Spermatophyta</taxon>
        <taxon>Magnoliopsida</taxon>
        <taxon>eudicotyledons</taxon>
        <taxon>Gunneridae</taxon>
        <taxon>Pentapetalae</taxon>
        <taxon>rosids</taxon>
        <taxon>fabids</taxon>
        <taxon>Fagales</taxon>
        <taxon>Fagaceae</taxon>
        <taxon>Fagus</taxon>
    </lineage>
</organism>
<dbReference type="GO" id="GO:0022857">
    <property type="term" value="F:transmembrane transporter activity"/>
    <property type="evidence" value="ECO:0007669"/>
    <property type="project" value="InterPro"/>
</dbReference>
<dbReference type="PANTHER" id="PTHR48020:SF49">
    <property type="entry name" value="SUGAR TRANSPORTER"/>
    <property type="match status" value="1"/>
</dbReference>
<keyword evidence="4 7" id="KW-0812">Transmembrane</keyword>
<comment type="similarity">
    <text evidence="2">Belongs to the major facilitator superfamily. Sugar transporter (TC 2.A.1.1) family.</text>
</comment>
<evidence type="ECO:0000256" key="2">
    <source>
        <dbReference type="ARBA" id="ARBA00010992"/>
    </source>
</evidence>
<name>A0A2N9IWP4_FAGSY</name>
<sequence>MSGAMMYKKDGLKIKEEIFAGLIILDICAPFIGSIAAGRTSDYIGRRYTIFLACILFLLGAILEGYGPSYAIIKTGRCIAGIGAGIAIVIAPVYAVEISSPSSRDVNCTEDIIEPLTNAGGEGVWKELLLRPTPSVRRILIAAIGLQFFQHSSGIDALLLYSPTIFKAAAVHNNKLMLATSGIGITRIIIMLIATCLVDKVGRRPLLLISSGVPNICQEALLEMRAQIMCLRPGGEQPNYCCNELQTTFAISMVTAVEHAANSCDFPAAFLIQSVGFFVLFMSEMEQVKNDISAADSSSALVADFSATSSSKQILKMACSIITNIDSRIVNNIWLNEKAKGKQWKIAPNSSYVTLDSTRAPKQYEHTRAIIREDLVHNLHGVKNFGHVRSTVYETQHLSDGHEFDTPRLSASTVSSTARLNVEEVAAKVVEEIVAEAATAETAEVAQDVTVEAFNNVARGTTNKNVVETDVVVAEIAHGAEAINDVEFNESESFDGSNSSEFALKSHNFAIDHEAFFPHSKYFCYMSSIGTEMSATEEFPATEEITAAGIIPAVEVPEVEHMGSEVEVIPSTEIEDDIPDIEGTFAQDPNDNAPLEDMADVHDSYDAVLADVQEENVQAAVPELEVTSPAIKNASPTKTAGSGNEFAAEDEGEFDAVEAAESASAAIQSPFASLERLGFWRLYGRSTGTLSRHFRLGNFVGGAMLTLLCCVLMQMRNTSLEDVTETNILEWKGVVQELIQEGFLLGFMIDHLREIARDMFGRRLTAELKALEARVVAMRNAVTAIVPAHWHLTSAMRAAGELCNESALYGLLE</sequence>
<evidence type="ECO:0000256" key="3">
    <source>
        <dbReference type="ARBA" id="ARBA00022448"/>
    </source>
</evidence>
<dbReference type="Gene3D" id="1.20.1250.20">
    <property type="entry name" value="MFS general substrate transporter like domains"/>
    <property type="match status" value="2"/>
</dbReference>
<evidence type="ECO:0000256" key="4">
    <source>
        <dbReference type="ARBA" id="ARBA00022692"/>
    </source>
</evidence>
<evidence type="ECO:0000256" key="6">
    <source>
        <dbReference type="ARBA" id="ARBA00023136"/>
    </source>
</evidence>
<dbReference type="Pfam" id="PF00083">
    <property type="entry name" value="Sugar_tr"/>
    <property type="match status" value="2"/>
</dbReference>
<keyword evidence="5 7" id="KW-1133">Transmembrane helix</keyword>
<dbReference type="EMBL" id="OIVN01006268">
    <property type="protein sequence ID" value="SPD29292.1"/>
    <property type="molecule type" value="Genomic_DNA"/>
</dbReference>
<dbReference type="InterPro" id="IPR050814">
    <property type="entry name" value="Myo-inositol_Transporter"/>
</dbReference>
<feature type="transmembrane region" description="Helical" evidence="7">
    <location>
        <begin position="18"/>
        <end position="36"/>
    </location>
</feature>
<dbReference type="GO" id="GO:0016020">
    <property type="term" value="C:membrane"/>
    <property type="evidence" value="ECO:0007669"/>
    <property type="project" value="UniProtKB-SubCell"/>
</dbReference>
<dbReference type="SUPFAM" id="SSF103473">
    <property type="entry name" value="MFS general substrate transporter"/>
    <property type="match status" value="1"/>
</dbReference>
<comment type="subcellular location">
    <subcellularLocation>
        <location evidence="1">Membrane</location>
        <topology evidence="1">Multi-pass membrane protein</topology>
    </subcellularLocation>
</comment>
<feature type="transmembrane region" description="Helical" evidence="7">
    <location>
        <begin position="176"/>
        <end position="198"/>
    </location>
</feature>
<dbReference type="InterPro" id="IPR036259">
    <property type="entry name" value="MFS_trans_sf"/>
</dbReference>
<dbReference type="InterPro" id="IPR005828">
    <property type="entry name" value="MFS_sugar_transport-like"/>
</dbReference>
<gene>
    <name evidence="8" type="ORF">FSB_LOCUS57174</name>
</gene>
<feature type="transmembrane region" description="Helical" evidence="7">
    <location>
        <begin position="78"/>
        <end position="96"/>
    </location>
</feature>
<evidence type="ECO:0008006" key="9">
    <source>
        <dbReference type="Google" id="ProtNLM"/>
    </source>
</evidence>
<feature type="transmembrane region" description="Helical" evidence="7">
    <location>
        <begin position="48"/>
        <end position="66"/>
    </location>
</feature>
<accession>A0A2N9IWP4</accession>
<dbReference type="PANTHER" id="PTHR48020">
    <property type="entry name" value="PROTON MYO-INOSITOL COTRANSPORTER"/>
    <property type="match status" value="1"/>
</dbReference>
<evidence type="ECO:0000313" key="8">
    <source>
        <dbReference type="EMBL" id="SPD29292.1"/>
    </source>
</evidence>
<keyword evidence="6 7" id="KW-0472">Membrane</keyword>
<dbReference type="InterPro" id="IPR005829">
    <property type="entry name" value="Sugar_transporter_CS"/>
</dbReference>
<evidence type="ECO:0000256" key="5">
    <source>
        <dbReference type="ARBA" id="ARBA00022989"/>
    </source>
</evidence>
<dbReference type="AlphaFoldDB" id="A0A2N9IWP4"/>
<keyword evidence="3" id="KW-0813">Transport</keyword>
<proteinExistence type="inferred from homology"/>
<evidence type="ECO:0000256" key="1">
    <source>
        <dbReference type="ARBA" id="ARBA00004141"/>
    </source>
</evidence>
<evidence type="ECO:0000256" key="7">
    <source>
        <dbReference type="SAM" id="Phobius"/>
    </source>
</evidence>
<reference evidence="8" key="1">
    <citation type="submission" date="2018-02" db="EMBL/GenBank/DDBJ databases">
        <authorList>
            <person name="Cohen D.B."/>
            <person name="Kent A.D."/>
        </authorList>
    </citation>
    <scope>NUCLEOTIDE SEQUENCE</scope>
</reference>
<dbReference type="PROSITE" id="PS00217">
    <property type="entry name" value="SUGAR_TRANSPORT_2"/>
    <property type="match status" value="1"/>
</dbReference>
<protein>
    <recommendedName>
        <fullName evidence="9">Major facilitator superfamily (MFS) profile domain-containing protein</fullName>
    </recommendedName>
</protein>